<evidence type="ECO:0000256" key="1">
    <source>
        <dbReference type="SAM" id="MobiDB-lite"/>
    </source>
</evidence>
<dbReference type="RefSeq" id="WP_065045537.1">
    <property type="nucleotide sequence ID" value="NZ_BRXE01000302.1"/>
</dbReference>
<organism evidence="2 3">
    <name type="scientific">Mycobacterium kiyosense</name>
    <dbReference type="NCBI Taxonomy" id="2871094"/>
    <lineage>
        <taxon>Bacteria</taxon>
        <taxon>Bacillati</taxon>
        <taxon>Actinomycetota</taxon>
        <taxon>Actinomycetes</taxon>
        <taxon>Mycobacteriales</taxon>
        <taxon>Mycobacteriaceae</taxon>
        <taxon>Mycobacterium</taxon>
    </lineage>
</organism>
<feature type="region of interest" description="Disordered" evidence="1">
    <location>
        <begin position="1"/>
        <end position="20"/>
    </location>
</feature>
<comment type="caution">
    <text evidence="2">The sequence shown here is derived from an EMBL/GenBank/DDBJ whole genome shotgun (WGS) entry which is preliminary data.</text>
</comment>
<evidence type="ECO:0000313" key="2">
    <source>
        <dbReference type="EMBL" id="GLB87083.1"/>
    </source>
</evidence>
<reference evidence="2" key="1">
    <citation type="submission" date="2022-07" db="EMBL/GenBank/DDBJ databases">
        <title>Mycobacterium kiyosense sp. nov., scotochromogenic slow-glowing species isolated from respiratory specimens.</title>
        <authorList>
            <person name="Fukano H."/>
            <person name="Kazumi Y."/>
            <person name="Sakagami N."/>
            <person name="Ato M."/>
            <person name="Mitarai S."/>
            <person name="Hoshino Y."/>
        </authorList>
    </citation>
    <scope>NUCLEOTIDE SEQUENCE</scope>
    <source>
        <strain evidence="2">SRL2020-028</strain>
    </source>
</reference>
<proteinExistence type="predicted"/>
<dbReference type="EMBL" id="BRXE01000302">
    <property type="protein sequence ID" value="GLB87083.1"/>
    <property type="molecule type" value="Genomic_DNA"/>
</dbReference>
<gene>
    <name evidence="2" type="ORF">SRL2020028_63390</name>
</gene>
<protein>
    <submittedName>
        <fullName evidence="2">Uncharacterized protein</fullName>
    </submittedName>
</protein>
<name>A0AA37Q427_9MYCO</name>
<dbReference type="Proteomes" id="UP001165663">
    <property type="component" value="Unassembled WGS sequence"/>
</dbReference>
<evidence type="ECO:0000313" key="3">
    <source>
        <dbReference type="Proteomes" id="UP001165663"/>
    </source>
</evidence>
<accession>A0AA37Q427</accession>
<sequence>MTTTDPWANRDHDPTSTATTTVVDQSLTTAPQWPDIAAWGRYGVLRWANGEVWIPQRPTWIAALFNPVLRHERRHHAIATAAQIRALTLHLDNVGASLITEDQASAWAGRPLSPEDIEQLSEAIPHSSIPDAINIITGSWDD</sequence>
<dbReference type="AlphaFoldDB" id="A0AA37Q427"/>